<evidence type="ECO:0000256" key="2">
    <source>
        <dbReference type="ARBA" id="ARBA00022475"/>
    </source>
</evidence>
<dbReference type="EMBL" id="JBHLXP010000001">
    <property type="protein sequence ID" value="MFC0047641.1"/>
    <property type="molecule type" value="Genomic_DNA"/>
</dbReference>
<dbReference type="PANTHER" id="PTHR42770:SF7">
    <property type="entry name" value="MEMBRANE PROTEIN"/>
    <property type="match status" value="1"/>
</dbReference>
<dbReference type="RefSeq" id="WP_377241093.1">
    <property type="nucleotide sequence ID" value="NZ_JBHLXP010000001.1"/>
</dbReference>
<feature type="transmembrane region" description="Helical" evidence="6">
    <location>
        <begin position="318"/>
        <end position="343"/>
    </location>
</feature>
<dbReference type="Proteomes" id="UP001589813">
    <property type="component" value="Unassembled WGS sequence"/>
</dbReference>
<dbReference type="Pfam" id="PF13520">
    <property type="entry name" value="AA_permease_2"/>
    <property type="match status" value="1"/>
</dbReference>
<protein>
    <submittedName>
        <fullName evidence="7">APC family permease</fullName>
    </submittedName>
</protein>
<keyword evidence="3 6" id="KW-0812">Transmembrane</keyword>
<sequence>MPIPDQPHPLSSSPASPGFAAAALPRQLGFWSLWLLVINGLIGAGIFGLPAGAARLAGDFSLWLYPLCALLILPVLLCFAELSSRFAGSGGPAVYVSAAFGPAAGFQAGWLYYLARLVSVAANTVLLVDSVSYFLPALQTGPLRLLLLVVVLGAMTLLNVWGVRQTMRWLGALTVAKLAVLAGFALAGCSVLLWPSLLMLPVTNTVIPTLNTTLNSAVQWQPLLSYPDIVDGPAALLLLVYAFVGFESALIPAGEAKNPQRDLPRALISALLLVTLLYMAVQAACLVLLPDLAHSKTPLLDATAQLATHLTPHISTEAAAALVSIATSLLMLGIIASVAANLLGAMFSTPRLSHALAEQGQLPAWFAAVHPRFLTPAHAIWFFGLLALLLASLGSFLYLAAATVLIRALLYGLCCAALPVLRRQQQSPLQLPLATILPWLACIVCLWLASQVSSTSVWLTAALIALGLVLSLLAKGASKR</sequence>
<feature type="transmembrane region" description="Helical" evidence="6">
    <location>
        <begin position="404"/>
        <end position="421"/>
    </location>
</feature>
<evidence type="ECO:0000256" key="5">
    <source>
        <dbReference type="ARBA" id="ARBA00023136"/>
    </source>
</evidence>
<feature type="transmembrane region" description="Helical" evidence="6">
    <location>
        <begin position="379"/>
        <end position="398"/>
    </location>
</feature>
<comment type="subcellular location">
    <subcellularLocation>
        <location evidence="1">Cell membrane</location>
        <topology evidence="1">Multi-pass membrane protein</topology>
    </subcellularLocation>
</comment>
<feature type="transmembrane region" description="Helical" evidence="6">
    <location>
        <begin position="266"/>
        <end position="289"/>
    </location>
</feature>
<evidence type="ECO:0000256" key="4">
    <source>
        <dbReference type="ARBA" id="ARBA00022989"/>
    </source>
</evidence>
<comment type="caution">
    <text evidence="7">The sequence shown here is derived from an EMBL/GenBank/DDBJ whole genome shotgun (WGS) entry which is preliminary data.</text>
</comment>
<keyword evidence="5 6" id="KW-0472">Membrane</keyword>
<feature type="transmembrane region" description="Helical" evidence="6">
    <location>
        <begin position="28"/>
        <end position="50"/>
    </location>
</feature>
<feature type="transmembrane region" description="Helical" evidence="6">
    <location>
        <begin position="120"/>
        <end position="139"/>
    </location>
</feature>
<name>A0ABV6B9U3_9GAMM</name>
<dbReference type="PIRSF" id="PIRSF006060">
    <property type="entry name" value="AA_transporter"/>
    <property type="match status" value="1"/>
</dbReference>
<feature type="transmembrane region" description="Helical" evidence="6">
    <location>
        <begin position="456"/>
        <end position="474"/>
    </location>
</feature>
<feature type="transmembrane region" description="Helical" evidence="6">
    <location>
        <begin position="175"/>
        <end position="194"/>
    </location>
</feature>
<evidence type="ECO:0000256" key="3">
    <source>
        <dbReference type="ARBA" id="ARBA00022692"/>
    </source>
</evidence>
<proteinExistence type="predicted"/>
<feature type="transmembrane region" description="Helical" evidence="6">
    <location>
        <begin position="433"/>
        <end position="450"/>
    </location>
</feature>
<dbReference type="PANTHER" id="PTHR42770">
    <property type="entry name" value="AMINO ACID TRANSPORTER-RELATED"/>
    <property type="match status" value="1"/>
</dbReference>
<keyword evidence="8" id="KW-1185">Reference proteome</keyword>
<gene>
    <name evidence="7" type="ORF">ACFFJP_04995</name>
</gene>
<keyword evidence="2" id="KW-1003">Cell membrane</keyword>
<feature type="transmembrane region" description="Helical" evidence="6">
    <location>
        <begin position="94"/>
        <end position="113"/>
    </location>
</feature>
<dbReference type="Gene3D" id="1.20.1740.10">
    <property type="entry name" value="Amino acid/polyamine transporter I"/>
    <property type="match status" value="1"/>
</dbReference>
<evidence type="ECO:0000256" key="1">
    <source>
        <dbReference type="ARBA" id="ARBA00004651"/>
    </source>
</evidence>
<keyword evidence="4 6" id="KW-1133">Transmembrane helix</keyword>
<feature type="transmembrane region" description="Helical" evidence="6">
    <location>
        <begin position="62"/>
        <end position="82"/>
    </location>
</feature>
<evidence type="ECO:0000256" key="6">
    <source>
        <dbReference type="SAM" id="Phobius"/>
    </source>
</evidence>
<evidence type="ECO:0000313" key="7">
    <source>
        <dbReference type="EMBL" id="MFC0047641.1"/>
    </source>
</evidence>
<feature type="transmembrane region" description="Helical" evidence="6">
    <location>
        <begin position="234"/>
        <end position="254"/>
    </location>
</feature>
<evidence type="ECO:0000313" key="8">
    <source>
        <dbReference type="Proteomes" id="UP001589813"/>
    </source>
</evidence>
<organism evidence="7 8">
    <name type="scientific">Rheinheimera tilapiae</name>
    <dbReference type="NCBI Taxonomy" id="875043"/>
    <lineage>
        <taxon>Bacteria</taxon>
        <taxon>Pseudomonadati</taxon>
        <taxon>Pseudomonadota</taxon>
        <taxon>Gammaproteobacteria</taxon>
        <taxon>Chromatiales</taxon>
        <taxon>Chromatiaceae</taxon>
        <taxon>Rheinheimera</taxon>
    </lineage>
</organism>
<accession>A0ABV6B9U3</accession>
<reference evidence="7 8" key="1">
    <citation type="submission" date="2024-09" db="EMBL/GenBank/DDBJ databases">
        <authorList>
            <person name="Sun Q."/>
            <person name="Mori K."/>
        </authorList>
    </citation>
    <scope>NUCLEOTIDE SEQUENCE [LARGE SCALE GENOMIC DNA]</scope>
    <source>
        <strain evidence="7 8">KCTC 23315</strain>
    </source>
</reference>
<dbReference type="InterPro" id="IPR002293">
    <property type="entry name" value="AA/rel_permease1"/>
</dbReference>
<feature type="transmembrane region" description="Helical" evidence="6">
    <location>
        <begin position="145"/>
        <end position="163"/>
    </location>
</feature>
<dbReference type="InterPro" id="IPR050367">
    <property type="entry name" value="APC_superfamily"/>
</dbReference>